<keyword evidence="3" id="KW-1133">Transmembrane helix</keyword>
<evidence type="ECO:0000256" key="1">
    <source>
        <dbReference type="PROSITE-ProRule" id="PRU00339"/>
    </source>
</evidence>
<reference evidence="5" key="2">
    <citation type="submission" date="2014-07" db="EMBL/GenBank/DDBJ databases">
        <title>Genome sequence of Mangrovimonas yunxiaonensis.</title>
        <authorList>
            <person name="Li Y."/>
            <person name="Zheng T."/>
        </authorList>
    </citation>
    <scope>NUCLEOTIDE SEQUENCE [LARGE SCALE GENOMIC DNA]</scope>
    <source>
        <strain evidence="5">LY01</strain>
    </source>
</reference>
<sequence length="243" mass="28419">MNKDDLLYKYFSNSLTLKETQTFNELLEQDAAFKAQFEFEKNLKSAIKETESRKLKARLKEVEQDLANTTIKPGKTRFNYQMFAVAASIVVFLGWFGYNTLFGLNYNRLYQDNYKTYPNTVYSITRGDANNSLERAAFVAYEAEDYKQAVATFKEIEQTNKASYISFYMGQTYLELENLEAAKTMFEKVIETEKDFVPEAHWYLALTYLKLKNKTQAKVQLNTLVNTYTYNKEKALEILDRLD</sequence>
<dbReference type="EMBL" id="JPFK01000007">
    <property type="protein sequence ID" value="KFB00508.1"/>
    <property type="molecule type" value="Genomic_DNA"/>
</dbReference>
<dbReference type="SUPFAM" id="SSF48452">
    <property type="entry name" value="TPR-like"/>
    <property type="match status" value="1"/>
</dbReference>
<gene>
    <name evidence="4" type="ORF">IA57_08485</name>
</gene>
<evidence type="ECO:0000256" key="2">
    <source>
        <dbReference type="SAM" id="Coils"/>
    </source>
</evidence>
<dbReference type="eggNOG" id="COG4783">
    <property type="taxonomic scope" value="Bacteria"/>
</dbReference>
<feature type="coiled-coil region" evidence="2">
    <location>
        <begin position="45"/>
        <end position="72"/>
    </location>
</feature>
<keyword evidence="2" id="KW-0175">Coiled coil</keyword>
<keyword evidence="3" id="KW-0812">Transmembrane</keyword>
<comment type="caution">
    <text evidence="4">The sequence shown here is derived from an EMBL/GenBank/DDBJ whole genome shotgun (WGS) entry which is preliminary data.</text>
</comment>
<dbReference type="InterPro" id="IPR011990">
    <property type="entry name" value="TPR-like_helical_dom_sf"/>
</dbReference>
<protein>
    <submittedName>
        <fullName evidence="4">Uncharacterized protein</fullName>
    </submittedName>
</protein>
<dbReference type="RefSeq" id="WP_036121872.1">
    <property type="nucleotide sequence ID" value="NZ_BMET01000001.1"/>
</dbReference>
<keyword evidence="1" id="KW-0802">TPR repeat</keyword>
<dbReference type="Gene3D" id="1.25.40.10">
    <property type="entry name" value="Tetratricopeptide repeat domain"/>
    <property type="match status" value="1"/>
</dbReference>
<reference evidence="4 5" key="1">
    <citation type="journal article" date="2014" name="Genome Announc.">
        <title>Draft Genome Sequence of the Algicidal Bacterium Mangrovimonas yunxiaonensis Strain LY01.</title>
        <authorList>
            <person name="Li Y."/>
            <person name="Zhu H."/>
            <person name="Li C."/>
            <person name="Zhang H."/>
            <person name="Chen Z."/>
            <person name="Zheng W."/>
            <person name="Xu H."/>
            <person name="Zheng T."/>
        </authorList>
    </citation>
    <scope>NUCLEOTIDE SEQUENCE [LARGE SCALE GENOMIC DNA]</scope>
    <source>
        <strain evidence="4 5">LY01</strain>
    </source>
</reference>
<dbReference type="OrthoDB" id="979271at2"/>
<dbReference type="PROSITE" id="PS50005">
    <property type="entry name" value="TPR"/>
    <property type="match status" value="1"/>
</dbReference>
<organism evidence="4 5">
    <name type="scientific">Mangrovimonas yunxiaonensis</name>
    <dbReference type="NCBI Taxonomy" id="1197477"/>
    <lineage>
        <taxon>Bacteria</taxon>
        <taxon>Pseudomonadati</taxon>
        <taxon>Bacteroidota</taxon>
        <taxon>Flavobacteriia</taxon>
        <taxon>Flavobacteriales</taxon>
        <taxon>Flavobacteriaceae</taxon>
        <taxon>Mangrovimonas</taxon>
    </lineage>
</organism>
<dbReference type="STRING" id="1197477.IA57_08485"/>
<accession>A0A084TIH2</accession>
<keyword evidence="5" id="KW-1185">Reference proteome</keyword>
<dbReference type="AlphaFoldDB" id="A0A084TIH2"/>
<evidence type="ECO:0000256" key="3">
    <source>
        <dbReference type="SAM" id="Phobius"/>
    </source>
</evidence>
<dbReference type="Proteomes" id="UP000028521">
    <property type="component" value="Unassembled WGS sequence"/>
</dbReference>
<evidence type="ECO:0000313" key="5">
    <source>
        <dbReference type="Proteomes" id="UP000028521"/>
    </source>
</evidence>
<keyword evidence="3" id="KW-0472">Membrane</keyword>
<feature type="transmembrane region" description="Helical" evidence="3">
    <location>
        <begin position="78"/>
        <end position="98"/>
    </location>
</feature>
<feature type="repeat" description="TPR" evidence="1">
    <location>
        <begin position="163"/>
        <end position="196"/>
    </location>
</feature>
<proteinExistence type="predicted"/>
<name>A0A084TIH2_9FLAO</name>
<dbReference type="InterPro" id="IPR019734">
    <property type="entry name" value="TPR_rpt"/>
</dbReference>
<evidence type="ECO:0000313" key="4">
    <source>
        <dbReference type="EMBL" id="KFB00508.1"/>
    </source>
</evidence>
<dbReference type="Pfam" id="PF13181">
    <property type="entry name" value="TPR_8"/>
    <property type="match status" value="1"/>
</dbReference>
<dbReference type="Pfam" id="PF13174">
    <property type="entry name" value="TPR_6"/>
    <property type="match status" value="1"/>
</dbReference>